<protein>
    <submittedName>
        <fullName evidence="1">Uncharacterized protein</fullName>
    </submittedName>
</protein>
<accession>A0A138ZXB6</accession>
<evidence type="ECO:0000313" key="2">
    <source>
        <dbReference type="Proteomes" id="UP000070544"/>
    </source>
</evidence>
<gene>
    <name evidence="1" type="ORF">M427DRAFT_39961</name>
</gene>
<dbReference type="EMBL" id="KQ965987">
    <property type="protein sequence ID" value="KXS08793.1"/>
    <property type="molecule type" value="Genomic_DNA"/>
</dbReference>
<dbReference type="InterPro" id="IPR044914">
    <property type="entry name" value="Endosialidase_C_dom_sf"/>
</dbReference>
<dbReference type="AlphaFoldDB" id="A0A138ZXB6"/>
<reference evidence="1 2" key="1">
    <citation type="journal article" date="2015" name="Genome Biol. Evol.">
        <title>Phylogenomic analyses indicate that early fungi evolved digesting cell walls of algal ancestors of land plants.</title>
        <authorList>
            <person name="Chang Y."/>
            <person name="Wang S."/>
            <person name="Sekimoto S."/>
            <person name="Aerts A.L."/>
            <person name="Choi C."/>
            <person name="Clum A."/>
            <person name="LaButti K.M."/>
            <person name="Lindquist E.A."/>
            <person name="Yee Ngan C."/>
            <person name="Ohm R.A."/>
            <person name="Salamov A.A."/>
            <person name="Grigoriev I.V."/>
            <person name="Spatafora J.W."/>
            <person name="Berbee M.L."/>
        </authorList>
    </citation>
    <scope>NUCLEOTIDE SEQUENCE [LARGE SCALE GENOMIC DNA]</scope>
    <source>
        <strain evidence="1 2">JEL478</strain>
    </source>
</reference>
<sequence>MSIWERNIKGVVDIPIGTMYGLATQLISAVQTLVSSFGFAPNGDNTLDLGTSSFRWKNLYLGGTLFHNNVWGIINGSVTTRYGFTRFAQSGTLSGTATNTIIACASFDALIPANGTLILFAFQNSQTTASLWGCHWNGGPNLGPMVTLTIL</sequence>
<keyword evidence="2" id="KW-1185">Reference proteome</keyword>
<organism evidence="1 2">
    <name type="scientific">Gonapodya prolifera (strain JEL478)</name>
    <name type="common">Monoblepharis prolifera</name>
    <dbReference type="NCBI Taxonomy" id="1344416"/>
    <lineage>
        <taxon>Eukaryota</taxon>
        <taxon>Fungi</taxon>
        <taxon>Fungi incertae sedis</taxon>
        <taxon>Chytridiomycota</taxon>
        <taxon>Chytridiomycota incertae sedis</taxon>
        <taxon>Monoblepharidomycetes</taxon>
        <taxon>Monoblepharidales</taxon>
        <taxon>Gonapodyaceae</taxon>
        <taxon>Gonapodya</taxon>
    </lineage>
</organism>
<dbReference type="Gene3D" id="4.10.1090.10">
    <property type="entry name" value="Endosialidase, domain 4"/>
    <property type="match status" value="1"/>
</dbReference>
<proteinExistence type="predicted"/>
<dbReference type="Proteomes" id="UP000070544">
    <property type="component" value="Unassembled WGS sequence"/>
</dbReference>
<evidence type="ECO:0000313" key="1">
    <source>
        <dbReference type="EMBL" id="KXS08793.1"/>
    </source>
</evidence>
<name>A0A138ZXB6_GONPJ</name>